<name>A0A482X810_LAOST</name>
<evidence type="ECO:0000313" key="2">
    <source>
        <dbReference type="EMBL" id="RZF41580.1"/>
    </source>
</evidence>
<dbReference type="AlphaFoldDB" id="A0A482X810"/>
<gene>
    <name evidence="2" type="ORF">LSTR_LSTR000294</name>
</gene>
<organism evidence="2 3">
    <name type="scientific">Laodelphax striatellus</name>
    <name type="common">Small brown planthopper</name>
    <name type="synonym">Delphax striatella</name>
    <dbReference type="NCBI Taxonomy" id="195883"/>
    <lineage>
        <taxon>Eukaryota</taxon>
        <taxon>Metazoa</taxon>
        <taxon>Ecdysozoa</taxon>
        <taxon>Arthropoda</taxon>
        <taxon>Hexapoda</taxon>
        <taxon>Insecta</taxon>
        <taxon>Pterygota</taxon>
        <taxon>Neoptera</taxon>
        <taxon>Paraneoptera</taxon>
        <taxon>Hemiptera</taxon>
        <taxon>Auchenorrhyncha</taxon>
        <taxon>Fulgoroidea</taxon>
        <taxon>Delphacidae</taxon>
        <taxon>Criomorphinae</taxon>
        <taxon>Laodelphax</taxon>
    </lineage>
</organism>
<feature type="region of interest" description="Disordered" evidence="1">
    <location>
        <begin position="157"/>
        <end position="178"/>
    </location>
</feature>
<feature type="region of interest" description="Disordered" evidence="1">
    <location>
        <begin position="106"/>
        <end position="143"/>
    </location>
</feature>
<evidence type="ECO:0000256" key="1">
    <source>
        <dbReference type="SAM" id="MobiDB-lite"/>
    </source>
</evidence>
<dbReference type="InParanoid" id="A0A482X810"/>
<feature type="region of interest" description="Disordered" evidence="1">
    <location>
        <begin position="1"/>
        <end position="37"/>
    </location>
</feature>
<dbReference type="Proteomes" id="UP000291343">
    <property type="component" value="Unassembled WGS sequence"/>
</dbReference>
<sequence>MTSDVDDSDYFQLSESESDQDAPANQQTRRKIRRNLGQKYTNRKGTLVLAKMHIILLQSLMRLQLPFFHSLSLEWKKGNIDLLNGIRAVTREVEGRPFAEATSTLRRESGCGGGKRSALTGGTSAEANSTLRRENGCGGGKRSALIGVTTAEATSTLRRESGCGGGKRSKRVFSSTYS</sequence>
<dbReference type="EMBL" id="QKKF02016774">
    <property type="protein sequence ID" value="RZF41580.1"/>
    <property type="molecule type" value="Genomic_DNA"/>
</dbReference>
<accession>A0A482X810</accession>
<feature type="compositionally biased region" description="Polar residues" evidence="1">
    <location>
        <begin position="120"/>
        <end position="130"/>
    </location>
</feature>
<reference evidence="2 3" key="1">
    <citation type="journal article" date="2017" name="Gigascience">
        <title>Genome sequence of the small brown planthopper, Laodelphax striatellus.</title>
        <authorList>
            <person name="Zhu J."/>
            <person name="Jiang F."/>
            <person name="Wang X."/>
            <person name="Yang P."/>
            <person name="Bao Y."/>
            <person name="Zhao W."/>
            <person name="Wang W."/>
            <person name="Lu H."/>
            <person name="Wang Q."/>
            <person name="Cui N."/>
            <person name="Li J."/>
            <person name="Chen X."/>
            <person name="Luo L."/>
            <person name="Yu J."/>
            <person name="Kang L."/>
            <person name="Cui F."/>
        </authorList>
    </citation>
    <scope>NUCLEOTIDE SEQUENCE [LARGE SCALE GENOMIC DNA]</scope>
    <source>
        <strain evidence="2">Lst14</strain>
    </source>
</reference>
<keyword evidence="3" id="KW-1185">Reference proteome</keyword>
<protein>
    <submittedName>
        <fullName evidence="2">Uncharacterized protein</fullName>
    </submittedName>
</protein>
<comment type="caution">
    <text evidence="2">The sequence shown here is derived from an EMBL/GenBank/DDBJ whole genome shotgun (WGS) entry which is preliminary data.</text>
</comment>
<evidence type="ECO:0000313" key="3">
    <source>
        <dbReference type="Proteomes" id="UP000291343"/>
    </source>
</evidence>
<proteinExistence type="predicted"/>